<feature type="transmembrane region" description="Helical" evidence="1">
    <location>
        <begin position="18"/>
        <end position="36"/>
    </location>
</feature>
<dbReference type="VEuPathDB" id="VectorBase:AFUN014596"/>
<accession>A0A182S2B2</accession>
<proteinExistence type="predicted"/>
<keyword evidence="1" id="KW-0812">Transmembrane</keyword>
<evidence type="ECO:0000313" key="2">
    <source>
        <dbReference type="EnsemblMetazoa" id="AFUN014596-PA"/>
    </source>
</evidence>
<dbReference type="AlphaFoldDB" id="A0A182S2B2"/>
<protein>
    <submittedName>
        <fullName evidence="2">Uncharacterized protein</fullName>
    </submittedName>
</protein>
<name>A0A182S2B2_ANOFN</name>
<sequence length="126" mass="13743">MRRTSAVYALVHSPGANILIRACLLVFVVQCVAWTLKNHLNQLTGCDRHTELVRRTIVSQAVWKLSRHCACTGQTGCCCACGSWDSRGSGSAGYCYRCCGTLNALILFCRCALHFVGGEDRATWAA</sequence>
<evidence type="ECO:0000256" key="1">
    <source>
        <dbReference type="SAM" id="Phobius"/>
    </source>
</evidence>
<reference evidence="2" key="1">
    <citation type="submission" date="2020-05" db="UniProtKB">
        <authorList>
            <consortium name="EnsemblMetazoa"/>
        </authorList>
    </citation>
    <scope>IDENTIFICATION</scope>
    <source>
        <strain evidence="2">FUMOZ</strain>
    </source>
</reference>
<keyword evidence="1" id="KW-0472">Membrane</keyword>
<organism evidence="2">
    <name type="scientific">Anopheles funestus</name>
    <name type="common">African malaria mosquito</name>
    <dbReference type="NCBI Taxonomy" id="62324"/>
    <lineage>
        <taxon>Eukaryota</taxon>
        <taxon>Metazoa</taxon>
        <taxon>Ecdysozoa</taxon>
        <taxon>Arthropoda</taxon>
        <taxon>Hexapoda</taxon>
        <taxon>Insecta</taxon>
        <taxon>Pterygota</taxon>
        <taxon>Neoptera</taxon>
        <taxon>Endopterygota</taxon>
        <taxon>Diptera</taxon>
        <taxon>Nematocera</taxon>
        <taxon>Culicoidea</taxon>
        <taxon>Culicidae</taxon>
        <taxon>Anophelinae</taxon>
        <taxon>Anopheles</taxon>
    </lineage>
</organism>
<keyword evidence="1" id="KW-1133">Transmembrane helix</keyword>
<dbReference type="EnsemblMetazoa" id="AFUN014596-RA">
    <property type="protein sequence ID" value="AFUN014596-PA"/>
    <property type="gene ID" value="AFUN014596"/>
</dbReference>